<dbReference type="PANTHER" id="PTHR13420:SF7">
    <property type="entry name" value="UPF0235 PROTEIN C15ORF40"/>
    <property type="match status" value="1"/>
</dbReference>
<dbReference type="InterPro" id="IPR003746">
    <property type="entry name" value="DUF167"/>
</dbReference>
<dbReference type="SUPFAM" id="SSF69786">
    <property type="entry name" value="YggU-like"/>
    <property type="match status" value="1"/>
</dbReference>
<accession>A0A1G1XVL8</accession>
<organism evidence="3 4">
    <name type="scientific">Candidatus Buchananbacteria bacterium RIFCSPHIGHO2_01_FULL_39_8</name>
    <dbReference type="NCBI Taxonomy" id="1797533"/>
    <lineage>
        <taxon>Bacteria</taxon>
        <taxon>Candidatus Buchananiibacteriota</taxon>
    </lineage>
</organism>
<dbReference type="EMBL" id="MHIC01000049">
    <property type="protein sequence ID" value="OGY43357.1"/>
    <property type="molecule type" value="Genomic_DNA"/>
</dbReference>
<evidence type="ECO:0000313" key="3">
    <source>
        <dbReference type="EMBL" id="OGY43357.1"/>
    </source>
</evidence>
<evidence type="ECO:0000256" key="2">
    <source>
        <dbReference type="HAMAP-Rule" id="MF_00634"/>
    </source>
</evidence>
<reference evidence="3 4" key="1">
    <citation type="journal article" date="2016" name="Nat. Commun.">
        <title>Thousands of microbial genomes shed light on interconnected biogeochemical processes in an aquifer system.</title>
        <authorList>
            <person name="Anantharaman K."/>
            <person name="Brown C.T."/>
            <person name="Hug L.A."/>
            <person name="Sharon I."/>
            <person name="Castelle C.J."/>
            <person name="Probst A.J."/>
            <person name="Thomas B.C."/>
            <person name="Singh A."/>
            <person name="Wilkins M.J."/>
            <person name="Karaoz U."/>
            <person name="Brodie E.L."/>
            <person name="Williams K.H."/>
            <person name="Hubbard S.S."/>
            <person name="Banfield J.F."/>
        </authorList>
    </citation>
    <scope>NUCLEOTIDE SEQUENCE [LARGE SCALE GENOMIC DNA]</scope>
</reference>
<sequence>MTKDILIKVTPGASRDKIIEETENYLKIKIKATPTKGRANKALIKFLAEKYKIPASQIEIIKGLTSRNKLVRIYFI</sequence>
<dbReference type="HAMAP" id="MF_00634">
    <property type="entry name" value="UPF0235"/>
    <property type="match status" value="1"/>
</dbReference>
<gene>
    <name evidence="3" type="ORF">A2731_00670</name>
</gene>
<comment type="caution">
    <text evidence="3">The sequence shown here is derived from an EMBL/GenBank/DDBJ whole genome shotgun (WGS) entry which is preliminary data.</text>
</comment>
<name>A0A1G1XVL8_9BACT</name>
<dbReference type="Gene3D" id="3.30.1200.10">
    <property type="entry name" value="YggU-like"/>
    <property type="match status" value="1"/>
</dbReference>
<dbReference type="AlphaFoldDB" id="A0A1G1XVL8"/>
<evidence type="ECO:0000256" key="1">
    <source>
        <dbReference type="ARBA" id="ARBA00010364"/>
    </source>
</evidence>
<proteinExistence type="inferred from homology"/>
<dbReference type="PANTHER" id="PTHR13420">
    <property type="entry name" value="UPF0235 PROTEIN C15ORF40"/>
    <property type="match status" value="1"/>
</dbReference>
<dbReference type="InterPro" id="IPR036591">
    <property type="entry name" value="YggU-like_sf"/>
</dbReference>
<protein>
    <recommendedName>
        <fullName evidence="2">UPF0235 protein A2731_00670</fullName>
    </recommendedName>
</protein>
<evidence type="ECO:0000313" key="4">
    <source>
        <dbReference type="Proteomes" id="UP000176241"/>
    </source>
</evidence>
<dbReference type="GO" id="GO:0005737">
    <property type="term" value="C:cytoplasm"/>
    <property type="evidence" value="ECO:0007669"/>
    <property type="project" value="TreeGrafter"/>
</dbReference>
<dbReference type="Pfam" id="PF02594">
    <property type="entry name" value="DUF167"/>
    <property type="match status" value="1"/>
</dbReference>
<dbReference type="SMART" id="SM01152">
    <property type="entry name" value="DUF167"/>
    <property type="match status" value="1"/>
</dbReference>
<dbReference type="NCBIfam" id="TIGR00251">
    <property type="entry name" value="DUF167 family protein"/>
    <property type="match status" value="1"/>
</dbReference>
<dbReference type="Proteomes" id="UP000176241">
    <property type="component" value="Unassembled WGS sequence"/>
</dbReference>
<comment type="similarity">
    <text evidence="1 2">Belongs to the UPF0235 family.</text>
</comment>